<feature type="region of interest" description="Disordered" evidence="1">
    <location>
        <begin position="1"/>
        <end position="22"/>
    </location>
</feature>
<dbReference type="AlphaFoldDB" id="A0AAD6XMX7"/>
<dbReference type="Proteomes" id="UP001222325">
    <property type="component" value="Unassembled WGS sequence"/>
</dbReference>
<reference evidence="2" key="1">
    <citation type="submission" date="2023-03" db="EMBL/GenBank/DDBJ databases">
        <title>Massive genome expansion in bonnet fungi (Mycena s.s.) driven by repeated elements and novel gene families across ecological guilds.</title>
        <authorList>
            <consortium name="Lawrence Berkeley National Laboratory"/>
            <person name="Harder C.B."/>
            <person name="Miyauchi S."/>
            <person name="Viragh M."/>
            <person name="Kuo A."/>
            <person name="Thoen E."/>
            <person name="Andreopoulos B."/>
            <person name="Lu D."/>
            <person name="Skrede I."/>
            <person name="Drula E."/>
            <person name="Henrissat B."/>
            <person name="Morin E."/>
            <person name="Kohler A."/>
            <person name="Barry K."/>
            <person name="LaButti K."/>
            <person name="Morin E."/>
            <person name="Salamov A."/>
            <person name="Lipzen A."/>
            <person name="Mereny Z."/>
            <person name="Hegedus B."/>
            <person name="Baldrian P."/>
            <person name="Stursova M."/>
            <person name="Weitz H."/>
            <person name="Taylor A."/>
            <person name="Grigoriev I.V."/>
            <person name="Nagy L.G."/>
            <person name="Martin F."/>
            <person name="Kauserud H."/>
        </authorList>
    </citation>
    <scope>NUCLEOTIDE SEQUENCE</scope>
    <source>
        <strain evidence="2">CBHHK173m</strain>
    </source>
</reference>
<keyword evidence="3" id="KW-1185">Reference proteome</keyword>
<feature type="region of interest" description="Disordered" evidence="1">
    <location>
        <begin position="416"/>
        <end position="443"/>
    </location>
</feature>
<name>A0AAD6XMX7_9AGAR</name>
<gene>
    <name evidence="2" type="ORF">B0H15DRAFT_955755</name>
</gene>
<proteinExistence type="predicted"/>
<feature type="compositionally biased region" description="Basic residues" evidence="1">
    <location>
        <begin position="420"/>
        <end position="431"/>
    </location>
</feature>
<evidence type="ECO:0000313" key="3">
    <source>
        <dbReference type="Proteomes" id="UP001222325"/>
    </source>
</evidence>
<evidence type="ECO:0000313" key="2">
    <source>
        <dbReference type="EMBL" id="KAJ7076230.1"/>
    </source>
</evidence>
<sequence>MVSSGDVHPLPTPRIEDSPPTAGARISILSGRDSRELPCCQSPVARACFPPAVAVLTEPLQQAPSLAYASHRQRRVLCRGGPSHARALLLPAHDAVLRLSDTAHLAIAPHATHPPARYASASSVSGQQRCSSSARLRPMCAAAASSGLCKLFSLCARPDRGAASRHNSLRLGRDLVALPEGEVASQGCLPALRILSAPCRRAICARPRTTYPTPTPAQPRRRPPARPPFMLRISSSLRNALKSGIQNTRIGRGVAASCASTLRPARGVPSSRVVLSNSALHSHCHPHPTPSTGNGAALPRPYYTREYQKYQTDDPIIPLLPPPAPPRFPPLPHPPRLPAPSYPVFGRSATGPAALPAAALPAPLKSPLVPRSWPFRRRASRRFPGCPASPGARVRITAGMCSARVYRYNVPALHAAPTPRTRHPRRARPLRARVGSPPPFTRATGRRRVRTVTVYVPGHPLHLRAAPPIVRTCGPSRPPRPPAFFTAVQRVHALWGDAHI</sequence>
<evidence type="ECO:0000256" key="1">
    <source>
        <dbReference type="SAM" id="MobiDB-lite"/>
    </source>
</evidence>
<protein>
    <submittedName>
        <fullName evidence="2">Uncharacterized protein</fullName>
    </submittedName>
</protein>
<accession>A0AAD6XMX7</accession>
<organism evidence="2 3">
    <name type="scientific">Mycena belliarum</name>
    <dbReference type="NCBI Taxonomy" id="1033014"/>
    <lineage>
        <taxon>Eukaryota</taxon>
        <taxon>Fungi</taxon>
        <taxon>Dikarya</taxon>
        <taxon>Basidiomycota</taxon>
        <taxon>Agaricomycotina</taxon>
        <taxon>Agaricomycetes</taxon>
        <taxon>Agaricomycetidae</taxon>
        <taxon>Agaricales</taxon>
        <taxon>Marasmiineae</taxon>
        <taxon>Mycenaceae</taxon>
        <taxon>Mycena</taxon>
    </lineage>
</organism>
<comment type="caution">
    <text evidence="2">The sequence shown here is derived from an EMBL/GenBank/DDBJ whole genome shotgun (WGS) entry which is preliminary data.</text>
</comment>
<dbReference type="EMBL" id="JARJCN010000083">
    <property type="protein sequence ID" value="KAJ7076230.1"/>
    <property type="molecule type" value="Genomic_DNA"/>
</dbReference>